<dbReference type="GO" id="GO:0009425">
    <property type="term" value="C:bacterial-type flagellum basal body"/>
    <property type="evidence" value="ECO:0007669"/>
    <property type="project" value="UniProtKB-SubCell"/>
</dbReference>
<dbReference type="PANTHER" id="PTHR34653:SF1">
    <property type="entry name" value="FLAGELLAR HOOK-BASAL BODY COMPLEX PROTEIN FLIE"/>
    <property type="match status" value="1"/>
</dbReference>
<sequence length="107" mass="11031">MALTTPIGAANAYQAVSRLANRGGEAQTSPIKADQGGGFADLLKNQVQGVIDGGKASEAKEVALVQGKADVVDVVTAVAETEVALGTMVSVRDKVISAYEEIMRMPI</sequence>
<keyword evidence="6" id="KW-0282">Flagellum</keyword>
<dbReference type="EMBL" id="LT960614">
    <property type="protein sequence ID" value="SON56204.1"/>
    <property type="molecule type" value="Genomic_DNA"/>
</dbReference>
<evidence type="ECO:0000313" key="6">
    <source>
        <dbReference type="EMBL" id="SON56204.1"/>
    </source>
</evidence>
<comment type="subcellular location">
    <subcellularLocation>
        <location evidence="1 4">Bacterial flagellum basal body</location>
    </subcellularLocation>
</comment>
<dbReference type="PANTHER" id="PTHR34653">
    <property type="match status" value="1"/>
</dbReference>
<name>A0A2C9D797_9HYPH</name>
<protein>
    <recommendedName>
        <fullName evidence="4 5">Flagellar hook-basal body complex protein FliE</fullName>
    </recommendedName>
</protein>
<evidence type="ECO:0000256" key="4">
    <source>
        <dbReference type="HAMAP-Rule" id="MF_00724"/>
    </source>
</evidence>
<dbReference type="RefSeq" id="WP_099556615.1">
    <property type="nucleotide sequence ID" value="NZ_LT960614.1"/>
</dbReference>
<proteinExistence type="inferred from homology"/>
<evidence type="ECO:0000313" key="7">
    <source>
        <dbReference type="Proteomes" id="UP000223606"/>
    </source>
</evidence>
<evidence type="ECO:0000256" key="5">
    <source>
        <dbReference type="NCBIfam" id="TIGR00205"/>
    </source>
</evidence>
<dbReference type="KEGG" id="hdi:HDIA_2663"/>
<keyword evidence="7" id="KW-1185">Reference proteome</keyword>
<accession>A0A2C9D797</accession>
<keyword evidence="6" id="KW-0969">Cilium</keyword>
<evidence type="ECO:0000256" key="3">
    <source>
        <dbReference type="ARBA" id="ARBA00023143"/>
    </source>
</evidence>
<dbReference type="Proteomes" id="UP000223606">
    <property type="component" value="Chromosome 1"/>
</dbReference>
<dbReference type="AlphaFoldDB" id="A0A2C9D797"/>
<evidence type="ECO:0000256" key="2">
    <source>
        <dbReference type="ARBA" id="ARBA00009272"/>
    </source>
</evidence>
<keyword evidence="3 4" id="KW-0975">Bacterial flagellum</keyword>
<reference evidence="7" key="1">
    <citation type="submission" date="2017-09" db="EMBL/GenBank/DDBJ databases">
        <title>Genome sequence of Nannocystis excedens DSM 71.</title>
        <authorList>
            <person name="Blom J."/>
        </authorList>
    </citation>
    <scope>NUCLEOTIDE SEQUENCE [LARGE SCALE GENOMIC DNA]</scope>
    <source>
        <strain evidence="7">type strain: E19</strain>
    </source>
</reference>
<dbReference type="GO" id="GO:0005198">
    <property type="term" value="F:structural molecule activity"/>
    <property type="evidence" value="ECO:0007669"/>
    <property type="project" value="UniProtKB-UniRule"/>
</dbReference>
<keyword evidence="6" id="KW-0966">Cell projection</keyword>
<organism evidence="6 7">
    <name type="scientific">Hartmannibacter diazotrophicus</name>
    <dbReference type="NCBI Taxonomy" id="1482074"/>
    <lineage>
        <taxon>Bacteria</taxon>
        <taxon>Pseudomonadati</taxon>
        <taxon>Pseudomonadota</taxon>
        <taxon>Alphaproteobacteria</taxon>
        <taxon>Hyphomicrobiales</taxon>
        <taxon>Pleomorphomonadaceae</taxon>
        <taxon>Hartmannibacter</taxon>
    </lineage>
</organism>
<dbReference type="NCBIfam" id="TIGR00205">
    <property type="entry name" value="fliE"/>
    <property type="match status" value="1"/>
</dbReference>
<comment type="similarity">
    <text evidence="2 4">Belongs to the FliE family.</text>
</comment>
<evidence type="ECO:0000256" key="1">
    <source>
        <dbReference type="ARBA" id="ARBA00004117"/>
    </source>
</evidence>
<gene>
    <name evidence="4 6" type="primary">fliE</name>
    <name evidence="6" type="ORF">HDIA_2663</name>
</gene>
<dbReference type="HAMAP" id="MF_00724">
    <property type="entry name" value="FliE"/>
    <property type="match status" value="1"/>
</dbReference>
<dbReference type="OrthoDB" id="8481852at2"/>
<dbReference type="InterPro" id="IPR001624">
    <property type="entry name" value="FliE"/>
</dbReference>
<dbReference type="GO" id="GO:0003774">
    <property type="term" value="F:cytoskeletal motor activity"/>
    <property type="evidence" value="ECO:0007669"/>
    <property type="project" value="InterPro"/>
</dbReference>
<dbReference type="Pfam" id="PF02049">
    <property type="entry name" value="FliE"/>
    <property type="match status" value="1"/>
</dbReference>
<dbReference type="PRINTS" id="PR01006">
    <property type="entry name" value="FLGHOOKFLIE"/>
</dbReference>
<dbReference type="GO" id="GO:0071973">
    <property type="term" value="P:bacterial-type flagellum-dependent cell motility"/>
    <property type="evidence" value="ECO:0007669"/>
    <property type="project" value="InterPro"/>
</dbReference>